<dbReference type="RefSeq" id="XP_004034685.1">
    <property type="nucleotide sequence ID" value="XM_004034637.1"/>
</dbReference>
<dbReference type="GeneID" id="14907330"/>
<name>G0QUC7_ICHMU</name>
<keyword evidence="3" id="KW-1185">Reference proteome</keyword>
<feature type="transmembrane region" description="Helical" evidence="1">
    <location>
        <begin position="20"/>
        <end position="39"/>
    </location>
</feature>
<reference evidence="2 3" key="1">
    <citation type="submission" date="2011-07" db="EMBL/GenBank/DDBJ databases">
        <authorList>
            <person name="Coyne R."/>
            <person name="Brami D."/>
            <person name="Johnson J."/>
            <person name="Hostetler J."/>
            <person name="Hannick L."/>
            <person name="Clark T."/>
            <person name="Cassidy-Hanley D."/>
            <person name="Inman J."/>
        </authorList>
    </citation>
    <scope>NUCLEOTIDE SEQUENCE [LARGE SCALE GENOMIC DNA]</scope>
    <source>
        <strain evidence="2 3">G5</strain>
    </source>
</reference>
<organism evidence="2 3">
    <name type="scientific">Ichthyophthirius multifiliis</name>
    <name type="common">White spot disease agent</name>
    <name type="synonym">Ich</name>
    <dbReference type="NCBI Taxonomy" id="5932"/>
    <lineage>
        <taxon>Eukaryota</taxon>
        <taxon>Sar</taxon>
        <taxon>Alveolata</taxon>
        <taxon>Ciliophora</taxon>
        <taxon>Intramacronucleata</taxon>
        <taxon>Oligohymenophorea</taxon>
        <taxon>Hymenostomatida</taxon>
        <taxon>Ophryoglenina</taxon>
        <taxon>Ichthyophthirius</taxon>
    </lineage>
</organism>
<dbReference type="Proteomes" id="UP000008983">
    <property type="component" value="Unassembled WGS sequence"/>
</dbReference>
<evidence type="ECO:0000256" key="1">
    <source>
        <dbReference type="SAM" id="Phobius"/>
    </source>
</evidence>
<dbReference type="EMBL" id="GL983907">
    <property type="protein sequence ID" value="EGR31199.1"/>
    <property type="molecule type" value="Genomic_DNA"/>
</dbReference>
<accession>G0QUC7</accession>
<dbReference type="InParanoid" id="G0QUC7"/>
<protein>
    <recommendedName>
        <fullName evidence="4">Transmembrane protein</fullName>
    </recommendedName>
</protein>
<keyword evidence="1" id="KW-1133">Transmembrane helix</keyword>
<evidence type="ECO:0000313" key="3">
    <source>
        <dbReference type="Proteomes" id="UP000008983"/>
    </source>
</evidence>
<proteinExistence type="predicted"/>
<gene>
    <name evidence="2" type="ORF">IMG5_116260</name>
</gene>
<evidence type="ECO:0000313" key="2">
    <source>
        <dbReference type="EMBL" id="EGR31199.1"/>
    </source>
</evidence>
<feature type="transmembrane region" description="Helical" evidence="1">
    <location>
        <begin position="51"/>
        <end position="68"/>
    </location>
</feature>
<sequence>MSQGISNKVILVIRMKILYVFKVLQLSPLLLILYLSSFLKELFLIRVKVFSYYWGYYYCLGFGLLYHLDYCRLSQVSCYFLNHLGIRKNLFIDLLLKKRIQVNKQKS</sequence>
<evidence type="ECO:0008006" key="4">
    <source>
        <dbReference type="Google" id="ProtNLM"/>
    </source>
</evidence>
<keyword evidence="1" id="KW-0812">Transmembrane</keyword>
<dbReference type="AlphaFoldDB" id="G0QUC7"/>
<keyword evidence="1" id="KW-0472">Membrane</keyword>